<dbReference type="GO" id="GO:0005634">
    <property type="term" value="C:nucleus"/>
    <property type="evidence" value="ECO:0007669"/>
    <property type="project" value="UniProtKB-SubCell"/>
</dbReference>
<feature type="compositionally biased region" description="Pro residues" evidence="6">
    <location>
        <begin position="28"/>
        <end position="44"/>
    </location>
</feature>
<dbReference type="Pfam" id="PF03343">
    <property type="entry name" value="SART-1"/>
    <property type="match status" value="1"/>
</dbReference>
<evidence type="ECO:0000256" key="4">
    <source>
        <dbReference type="ARBA" id="ARBA00023187"/>
    </source>
</evidence>
<keyword evidence="5" id="KW-0539">Nucleus</keyword>
<dbReference type="GO" id="GO:0008380">
    <property type="term" value="P:RNA splicing"/>
    <property type="evidence" value="ECO:0007669"/>
    <property type="project" value="UniProtKB-KW"/>
</dbReference>
<keyword evidence="4" id="KW-0508">mRNA splicing</keyword>
<keyword evidence="8" id="KW-1185">Reference proteome</keyword>
<dbReference type="InterPro" id="IPR005011">
    <property type="entry name" value="SNU66/SART1"/>
</dbReference>
<dbReference type="PANTHER" id="PTHR14152">
    <property type="entry name" value="SQUAMOUS CELL CARCINOMA ANTIGEN RECOGNISED BY CYTOTOXIC T LYMPHOCYTES"/>
    <property type="match status" value="1"/>
</dbReference>
<evidence type="ECO:0008006" key="9">
    <source>
        <dbReference type="Google" id="ProtNLM"/>
    </source>
</evidence>
<feature type="region of interest" description="Disordered" evidence="6">
    <location>
        <begin position="700"/>
        <end position="721"/>
    </location>
</feature>
<dbReference type="AlphaFoldDB" id="A0ABD0YU21"/>
<dbReference type="Proteomes" id="UP001558652">
    <property type="component" value="Unassembled WGS sequence"/>
</dbReference>
<organism evidence="7 8">
    <name type="scientific">Ranatra chinensis</name>
    <dbReference type="NCBI Taxonomy" id="642074"/>
    <lineage>
        <taxon>Eukaryota</taxon>
        <taxon>Metazoa</taxon>
        <taxon>Ecdysozoa</taxon>
        <taxon>Arthropoda</taxon>
        <taxon>Hexapoda</taxon>
        <taxon>Insecta</taxon>
        <taxon>Pterygota</taxon>
        <taxon>Neoptera</taxon>
        <taxon>Paraneoptera</taxon>
        <taxon>Hemiptera</taxon>
        <taxon>Heteroptera</taxon>
        <taxon>Panheteroptera</taxon>
        <taxon>Nepomorpha</taxon>
        <taxon>Nepidae</taxon>
        <taxon>Ranatrinae</taxon>
        <taxon>Ranatra</taxon>
    </lineage>
</organism>
<name>A0ABD0YU21_9HEMI</name>
<dbReference type="GO" id="GO:0006397">
    <property type="term" value="P:mRNA processing"/>
    <property type="evidence" value="ECO:0007669"/>
    <property type="project" value="UniProtKB-KW"/>
</dbReference>
<dbReference type="EMBL" id="JBFDAA010000002">
    <property type="protein sequence ID" value="KAL1139470.1"/>
    <property type="molecule type" value="Genomic_DNA"/>
</dbReference>
<dbReference type="Pfam" id="PF19252">
    <property type="entry name" value="HIND"/>
    <property type="match status" value="1"/>
</dbReference>
<evidence type="ECO:0000313" key="7">
    <source>
        <dbReference type="EMBL" id="KAL1139470.1"/>
    </source>
</evidence>
<keyword evidence="3" id="KW-0507">mRNA processing</keyword>
<reference evidence="7 8" key="1">
    <citation type="submission" date="2024-07" db="EMBL/GenBank/DDBJ databases">
        <title>Chromosome-level genome assembly of the water stick insect Ranatra chinensis (Heteroptera: Nepidae).</title>
        <authorList>
            <person name="Liu X."/>
        </authorList>
    </citation>
    <scope>NUCLEOTIDE SEQUENCE [LARGE SCALE GENOMIC DNA]</scope>
    <source>
        <strain evidence="7">Cailab_2021Rc</strain>
        <tissue evidence="7">Muscle</tissue>
    </source>
</reference>
<protein>
    <recommendedName>
        <fullName evidence="9">U4/U6.U5 tri-snRNP-associated protein 1</fullName>
    </recommendedName>
</protein>
<evidence type="ECO:0000256" key="3">
    <source>
        <dbReference type="ARBA" id="ARBA00022664"/>
    </source>
</evidence>
<sequence length="721" mass="81138">MAFFFVADDVEFIPNTPAPPKISKEESPSPPPPPKISVPSPPSPSNASPKKEGDSLSVAETNALRAKLGLKPLQISEDKPIPVTNGAPPLKVEGGVDMGDFVHKPAEDLTSKRNTEKLRAKLAERKEKREIEKKIKSVKGLAEEDGENVDDTLAWVSRSRKIENDKILAMKKAKELDEMDEEFGIGELVQEELKKEKSRVYTSTDLKGLTVEHDITQFQEGRAVILTLKDKGILEEEEDKLINVNMVDDDKHKKNVLNRKKKPFGGLDLDEMEVEDGEKKVLSKYDEEIDGDKKSSFKLGPGALVRTKEAVKQKLQAKAKMTLESLQLPELKIASDYYSEAEMQAKFKKPKKIRKVRKKLLKADDLLAVSSKSEIQSQDLGSHNGRHIKEEVESVLGDDERHSSDNEQMDIERKLAACLSEHVKIENPEEDMELELALKKARRLKQLELKPEPTFVCYFFSTLLEIRSGCEEVGGGGNIILNSTAEFCRTLGDIPTYGLSGNRDEEAPDLMDFERELKEQNKKQEENNDRGGWNDVEMDDKLVDIRQVEAPILDAEPNLGAGVSGALRLAMSKGYLEKETTNRPSAARFAHLQAQNYSIEDKAHAREDEKFGRRERYMGPTSEFKEKEMYKPNIKLEYIDDEGHLLSAKEAFRYLSHKFHGKGPGKNKVEKRMKKGEQQVLMKQMSSTDTPLGTLQMLQQKQKETQSPFVVLSGSKQLAGP</sequence>
<dbReference type="PANTHER" id="PTHR14152:SF5">
    <property type="entry name" value="U4_U6.U5 TRI-SNRNP-ASSOCIATED PROTEIN 1"/>
    <property type="match status" value="1"/>
</dbReference>
<accession>A0ABD0YU21</accession>
<proteinExistence type="inferred from homology"/>
<comment type="similarity">
    <text evidence="2">Belongs to the SNU66/SART1 family.</text>
</comment>
<comment type="caution">
    <text evidence="7">The sequence shown here is derived from an EMBL/GenBank/DDBJ whole genome shotgun (WGS) entry which is preliminary data.</text>
</comment>
<evidence type="ECO:0000256" key="2">
    <source>
        <dbReference type="ARBA" id="ARBA00006076"/>
    </source>
</evidence>
<evidence type="ECO:0000256" key="5">
    <source>
        <dbReference type="ARBA" id="ARBA00023242"/>
    </source>
</evidence>
<evidence type="ECO:0000313" key="8">
    <source>
        <dbReference type="Proteomes" id="UP001558652"/>
    </source>
</evidence>
<feature type="region of interest" description="Disordered" evidence="6">
    <location>
        <begin position="13"/>
        <end position="56"/>
    </location>
</feature>
<evidence type="ECO:0000256" key="1">
    <source>
        <dbReference type="ARBA" id="ARBA00004123"/>
    </source>
</evidence>
<evidence type="ECO:0000256" key="6">
    <source>
        <dbReference type="SAM" id="MobiDB-lite"/>
    </source>
</evidence>
<dbReference type="InterPro" id="IPR045347">
    <property type="entry name" value="HIND"/>
</dbReference>
<comment type="subcellular location">
    <subcellularLocation>
        <location evidence="1">Nucleus</location>
    </subcellularLocation>
</comment>
<gene>
    <name evidence="7" type="ORF">AAG570_006454</name>
</gene>